<protein>
    <submittedName>
        <fullName evidence="2">Uncharacterized protein</fullName>
    </submittedName>
</protein>
<reference evidence="2" key="1">
    <citation type="submission" date="2017-02" db="UniProtKB">
        <authorList>
            <consortium name="WormBaseParasite"/>
        </authorList>
    </citation>
    <scope>IDENTIFICATION</scope>
</reference>
<dbReference type="Proteomes" id="UP000036681">
    <property type="component" value="Unplaced"/>
</dbReference>
<name>A0A0M3HJX1_ASCLU</name>
<evidence type="ECO:0000313" key="1">
    <source>
        <dbReference type="Proteomes" id="UP000036681"/>
    </source>
</evidence>
<keyword evidence="1" id="KW-1185">Reference proteome</keyword>
<dbReference type="AlphaFoldDB" id="A0A0M3HJX1"/>
<evidence type="ECO:0000313" key="2">
    <source>
        <dbReference type="WBParaSite" id="ALUE_0000181601-mRNA-1"/>
    </source>
</evidence>
<organism evidence="1 2">
    <name type="scientific">Ascaris lumbricoides</name>
    <name type="common">Giant roundworm</name>
    <dbReference type="NCBI Taxonomy" id="6252"/>
    <lineage>
        <taxon>Eukaryota</taxon>
        <taxon>Metazoa</taxon>
        <taxon>Ecdysozoa</taxon>
        <taxon>Nematoda</taxon>
        <taxon>Chromadorea</taxon>
        <taxon>Rhabditida</taxon>
        <taxon>Spirurina</taxon>
        <taxon>Ascaridomorpha</taxon>
        <taxon>Ascaridoidea</taxon>
        <taxon>Ascarididae</taxon>
        <taxon>Ascaris</taxon>
    </lineage>
</organism>
<proteinExistence type="predicted"/>
<sequence>METFFCVDVKVNKKAKEREMEAVARKGMDKDEASFAVEAPLEAQTFLWSEKYRPRKPRKISCETGIQDVISLNIKILFIGVVSAETKRLLMQEVKRT</sequence>
<dbReference type="WBParaSite" id="ALUE_0000181601-mRNA-1">
    <property type="protein sequence ID" value="ALUE_0000181601-mRNA-1"/>
    <property type="gene ID" value="ALUE_0000181601"/>
</dbReference>
<accession>A0A0M3HJX1</accession>